<accession>A0ABW0DY41</accession>
<organism evidence="1 2">
    <name type="scientific">Streptomyces atrovirens</name>
    <dbReference type="NCBI Taxonomy" id="285556"/>
    <lineage>
        <taxon>Bacteria</taxon>
        <taxon>Bacillati</taxon>
        <taxon>Actinomycetota</taxon>
        <taxon>Actinomycetes</taxon>
        <taxon>Kitasatosporales</taxon>
        <taxon>Streptomycetaceae</taxon>
        <taxon>Streptomyces</taxon>
    </lineage>
</organism>
<name>A0ABW0DY41_9ACTN</name>
<comment type="caution">
    <text evidence="1">The sequence shown here is derived from an EMBL/GenBank/DDBJ whole genome shotgun (WGS) entry which is preliminary data.</text>
</comment>
<gene>
    <name evidence="1" type="ORF">ACFPWV_28085</name>
</gene>
<evidence type="ECO:0000313" key="1">
    <source>
        <dbReference type="EMBL" id="MFC5243728.1"/>
    </source>
</evidence>
<evidence type="ECO:0000313" key="2">
    <source>
        <dbReference type="Proteomes" id="UP001596035"/>
    </source>
</evidence>
<sequence>MISIFMGTSWEGEQVDLRPVFSLFGSGMGSFDLDGPQWPEAGCGGTGADSMPTSVMFHQVCWAGQVRAG</sequence>
<proteinExistence type="predicted"/>
<protein>
    <submittedName>
        <fullName evidence="1">Uncharacterized protein</fullName>
    </submittedName>
</protein>
<keyword evidence="2" id="KW-1185">Reference proteome</keyword>
<reference evidence="2" key="1">
    <citation type="journal article" date="2019" name="Int. J. Syst. Evol. Microbiol.">
        <title>The Global Catalogue of Microorganisms (GCM) 10K type strain sequencing project: providing services to taxonomists for standard genome sequencing and annotation.</title>
        <authorList>
            <consortium name="The Broad Institute Genomics Platform"/>
            <consortium name="The Broad Institute Genome Sequencing Center for Infectious Disease"/>
            <person name="Wu L."/>
            <person name="Ma J."/>
        </authorList>
    </citation>
    <scope>NUCLEOTIDE SEQUENCE [LARGE SCALE GENOMIC DNA]</scope>
    <source>
        <strain evidence="2">CGMCC 4.7131</strain>
    </source>
</reference>
<dbReference type="Proteomes" id="UP001596035">
    <property type="component" value="Unassembled WGS sequence"/>
</dbReference>
<dbReference type="EMBL" id="JBHSKN010000027">
    <property type="protein sequence ID" value="MFC5243728.1"/>
    <property type="molecule type" value="Genomic_DNA"/>
</dbReference>
<dbReference type="RefSeq" id="WP_344555677.1">
    <property type="nucleotide sequence ID" value="NZ_BAAATG010000003.1"/>
</dbReference>